<reference evidence="1" key="1">
    <citation type="journal article" date="2020" name="Stud. Mycol.">
        <title>101 Dothideomycetes genomes: a test case for predicting lifestyles and emergence of pathogens.</title>
        <authorList>
            <person name="Haridas S."/>
            <person name="Albert R."/>
            <person name="Binder M."/>
            <person name="Bloem J."/>
            <person name="Labutti K."/>
            <person name="Salamov A."/>
            <person name="Andreopoulos B."/>
            <person name="Baker S."/>
            <person name="Barry K."/>
            <person name="Bills G."/>
            <person name="Bluhm B."/>
            <person name="Cannon C."/>
            <person name="Castanera R."/>
            <person name="Culley D."/>
            <person name="Daum C."/>
            <person name="Ezra D."/>
            <person name="Gonzalez J."/>
            <person name="Henrissat B."/>
            <person name="Kuo A."/>
            <person name="Liang C."/>
            <person name="Lipzen A."/>
            <person name="Lutzoni F."/>
            <person name="Magnuson J."/>
            <person name="Mondo S."/>
            <person name="Nolan M."/>
            <person name="Ohm R."/>
            <person name="Pangilinan J."/>
            <person name="Park H.-J."/>
            <person name="Ramirez L."/>
            <person name="Alfaro M."/>
            <person name="Sun H."/>
            <person name="Tritt A."/>
            <person name="Yoshinaga Y."/>
            <person name="Zwiers L.-H."/>
            <person name="Turgeon B."/>
            <person name="Goodwin S."/>
            <person name="Spatafora J."/>
            <person name="Crous P."/>
            <person name="Grigoriev I."/>
        </authorList>
    </citation>
    <scope>NUCLEOTIDE SEQUENCE</scope>
    <source>
        <strain evidence="1">CBS 122681</strain>
    </source>
</reference>
<protein>
    <submittedName>
        <fullName evidence="1">Uncharacterized protein</fullName>
    </submittedName>
</protein>
<dbReference type="EMBL" id="MU004422">
    <property type="protein sequence ID" value="KAF2651574.1"/>
    <property type="molecule type" value="Genomic_DNA"/>
</dbReference>
<evidence type="ECO:0000313" key="1">
    <source>
        <dbReference type="EMBL" id="KAF2651574.1"/>
    </source>
</evidence>
<dbReference type="OrthoDB" id="5429780at2759"/>
<organism evidence="1 2">
    <name type="scientific">Lophiostoma macrostomum CBS 122681</name>
    <dbReference type="NCBI Taxonomy" id="1314788"/>
    <lineage>
        <taxon>Eukaryota</taxon>
        <taxon>Fungi</taxon>
        <taxon>Dikarya</taxon>
        <taxon>Ascomycota</taxon>
        <taxon>Pezizomycotina</taxon>
        <taxon>Dothideomycetes</taxon>
        <taxon>Pleosporomycetidae</taxon>
        <taxon>Pleosporales</taxon>
        <taxon>Lophiostomataceae</taxon>
        <taxon>Lophiostoma</taxon>
    </lineage>
</organism>
<name>A0A6A6SZA9_9PLEO</name>
<dbReference type="AlphaFoldDB" id="A0A6A6SZA9"/>
<sequence>MYPKAVHVLSEETIKKISSIPGIVSPPHNGIRKISGQLLSPPSTESSESIYAPSSSFENVEQIEIPVNLYSPQSLRFIGFDEKTAGRLFEHWVNLEPDEIEVTFLDLVYGQLETLYGKDGDRKQMFQALDEAGVSKHIQDAMMSREYEDIRKTQSIWVWAREIFLTNLQTLESLDSRFQKPDGLRGGAGPQDKDQFYRNLPGSQTLYRATSTPRIADLFGPNGTVFLETIDAGAPVPNDFSNGTTGYYWTDQAWVAERYVGYLKKCCQAAEIVILQMWCPEHLLNGDHVWRLSYSDHWRQLLFFSRKRIPYPEDLEAIWKTKSLIIGPLSINSTPEIRKLSDWTKVTEKNLYVSQGVQATQVVWIGPNAMNSMNEWVKNKVNVYSRFPARKIVDKPVEWLSKKN</sequence>
<dbReference type="Proteomes" id="UP000799324">
    <property type="component" value="Unassembled WGS sequence"/>
</dbReference>
<proteinExistence type="predicted"/>
<keyword evidence="2" id="KW-1185">Reference proteome</keyword>
<gene>
    <name evidence="1" type="ORF">K491DRAFT_760961</name>
</gene>
<evidence type="ECO:0000313" key="2">
    <source>
        <dbReference type="Proteomes" id="UP000799324"/>
    </source>
</evidence>
<accession>A0A6A6SZA9</accession>